<dbReference type="Gene3D" id="1.10.1660.10">
    <property type="match status" value="1"/>
</dbReference>
<evidence type="ECO:0000313" key="6">
    <source>
        <dbReference type="Proteomes" id="UP001152876"/>
    </source>
</evidence>
<proteinExistence type="predicted"/>
<dbReference type="Proteomes" id="UP001152876">
    <property type="component" value="Unassembled WGS sequence"/>
</dbReference>
<gene>
    <name evidence="5" type="ORF">H010_14451</name>
</gene>
<dbReference type="PROSITE" id="PS50937">
    <property type="entry name" value="HTH_MERR_2"/>
    <property type="match status" value="1"/>
</dbReference>
<dbReference type="AlphaFoldDB" id="A0A9X4NUM9"/>
<dbReference type="PANTHER" id="PTHR30204">
    <property type="entry name" value="REDOX-CYCLING DRUG-SENSING TRANSCRIPTIONAL ACTIVATOR SOXR"/>
    <property type="match status" value="1"/>
</dbReference>
<dbReference type="SMART" id="SM00422">
    <property type="entry name" value="HTH_MERR"/>
    <property type="match status" value="1"/>
</dbReference>
<organism evidence="5 6">
    <name type="scientific">Hydrogenophaga taeniospiralis CCUG 15921</name>
    <dbReference type="NCBI Taxonomy" id="1281780"/>
    <lineage>
        <taxon>Bacteria</taxon>
        <taxon>Pseudomonadati</taxon>
        <taxon>Pseudomonadota</taxon>
        <taxon>Betaproteobacteria</taxon>
        <taxon>Burkholderiales</taxon>
        <taxon>Comamonadaceae</taxon>
        <taxon>Hydrogenophaga</taxon>
    </lineage>
</organism>
<comment type="caution">
    <text evidence="5">The sequence shown here is derived from an EMBL/GenBank/DDBJ whole genome shotgun (WGS) entry which is preliminary data.</text>
</comment>
<dbReference type="PANTHER" id="PTHR30204:SF92">
    <property type="entry name" value="HTH-TYPE TRANSCRIPTIONAL REGULATOR ZNTR"/>
    <property type="match status" value="1"/>
</dbReference>
<reference evidence="5" key="1">
    <citation type="submission" date="2013-01" db="EMBL/GenBank/DDBJ databases">
        <title>Genome draft of Hydrogenophaga taeniospiralis 2K1.</title>
        <authorList>
            <person name="Gomila M."/>
            <person name="Lalucat J."/>
        </authorList>
    </citation>
    <scope>NUCLEOTIDE SEQUENCE</scope>
    <source>
        <strain evidence="5">CCUG 15921</strain>
    </source>
</reference>
<evidence type="ECO:0000259" key="4">
    <source>
        <dbReference type="PROSITE" id="PS50937"/>
    </source>
</evidence>
<feature type="domain" description="HTH merR-type" evidence="4">
    <location>
        <begin position="14"/>
        <end position="83"/>
    </location>
</feature>
<dbReference type="InterPro" id="IPR047057">
    <property type="entry name" value="MerR_fam"/>
</dbReference>
<dbReference type="Pfam" id="PF09278">
    <property type="entry name" value="MerR-DNA-bind"/>
    <property type="match status" value="1"/>
</dbReference>
<dbReference type="EMBL" id="AOGK01000012">
    <property type="protein sequence ID" value="MDG5976464.1"/>
    <property type="molecule type" value="Genomic_DNA"/>
</dbReference>
<protein>
    <submittedName>
        <fullName evidence="5">MerR family transcriptional regulator</fullName>
    </submittedName>
</protein>
<accession>A0A9X4NUM9</accession>
<sequence>MKKTTTTAEPPPEWLTIGTLAKRVGFAVSALRYYEEVGLIPPALRRESGHRVYPESVQDVLILIRHCRDLGFSIDETRELVALSTSAERDCVEARAIAQGHLTAVRAKMAELRRLERSLSRYVRACSEGCAGGPAPDCSILTDLRQGVSASTETAGCCS</sequence>
<dbReference type="PRINTS" id="PR00040">
    <property type="entry name" value="HTHMERR"/>
</dbReference>
<evidence type="ECO:0000313" key="5">
    <source>
        <dbReference type="EMBL" id="MDG5976464.1"/>
    </source>
</evidence>
<evidence type="ECO:0000256" key="3">
    <source>
        <dbReference type="ARBA" id="ARBA00023163"/>
    </source>
</evidence>
<dbReference type="OrthoDB" id="5345718at2"/>
<keyword evidence="3" id="KW-0804">Transcription</keyword>
<dbReference type="RefSeq" id="WP_068166252.1">
    <property type="nucleotide sequence ID" value="NZ_AOGK01000012.1"/>
</dbReference>
<keyword evidence="6" id="KW-1185">Reference proteome</keyword>
<dbReference type="SUPFAM" id="SSF46955">
    <property type="entry name" value="Putative DNA-binding domain"/>
    <property type="match status" value="1"/>
</dbReference>
<dbReference type="GO" id="GO:0003700">
    <property type="term" value="F:DNA-binding transcription factor activity"/>
    <property type="evidence" value="ECO:0007669"/>
    <property type="project" value="InterPro"/>
</dbReference>
<name>A0A9X4NUM9_9BURK</name>
<dbReference type="InterPro" id="IPR015358">
    <property type="entry name" value="Tscrpt_reg_MerR_DNA-bd"/>
</dbReference>
<keyword evidence="2" id="KW-0238">DNA-binding</keyword>
<dbReference type="GO" id="GO:0003677">
    <property type="term" value="F:DNA binding"/>
    <property type="evidence" value="ECO:0007669"/>
    <property type="project" value="UniProtKB-KW"/>
</dbReference>
<dbReference type="Pfam" id="PF00376">
    <property type="entry name" value="MerR"/>
    <property type="match status" value="1"/>
</dbReference>
<dbReference type="InterPro" id="IPR000551">
    <property type="entry name" value="MerR-type_HTH_dom"/>
</dbReference>
<keyword evidence="1" id="KW-0805">Transcription regulation</keyword>
<dbReference type="CDD" id="cd04785">
    <property type="entry name" value="HTH_CadR-PbrR-like"/>
    <property type="match status" value="1"/>
</dbReference>
<dbReference type="InterPro" id="IPR009061">
    <property type="entry name" value="DNA-bd_dom_put_sf"/>
</dbReference>
<evidence type="ECO:0000256" key="2">
    <source>
        <dbReference type="ARBA" id="ARBA00023125"/>
    </source>
</evidence>
<evidence type="ECO:0000256" key="1">
    <source>
        <dbReference type="ARBA" id="ARBA00023015"/>
    </source>
</evidence>